<dbReference type="AlphaFoldDB" id="A0A2H0LWH7"/>
<organism evidence="1 2">
    <name type="scientific">Candidatus Ghiorseimicrobium undicola</name>
    <dbReference type="NCBI Taxonomy" id="1974746"/>
    <lineage>
        <taxon>Bacteria</taxon>
        <taxon>Pseudomonadati</taxon>
        <taxon>Candidatus Omnitrophota</taxon>
        <taxon>Candidatus Ghiorseimicrobium</taxon>
    </lineage>
</organism>
<comment type="caution">
    <text evidence="1">The sequence shown here is derived from an EMBL/GenBank/DDBJ whole genome shotgun (WGS) entry which is preliminary data.</text>
</comment>
<protein>
    <submittedName>
        <fullName evidence="1">Uncharacterized protein</fullName>
    </submittedName>
</protein>
<gene>
    <name evidence="1" type="ORF">COV72_06680</name>
</gene>
<proteinExistence type="predicted"/>
<evidence type="ECO:0000313" key="2">
    <source>
        <dbReference type="Proteomes" id="UP000229641"/>
    </source>
</evidence>
<dbReference type="EMBL" id="PCWA01000089">
    <property type="protein sequence ID" value="PIQ88742.1"/>
    <property type="molecule type" value="Genomic_DNA"/>
</dbReference>
<evidence type="ECO:0000313" key="1">
    <source>
        <dbReference type="EMBL" id="PIQ88742.1"/>
    </source>
</evidence>
<reference evidence="1 2" key="1">
    <citation type="submission" date="2017-09" db="EMBL/GenBank/DDBJ databases">
        <title>Depth-based differentiation of microbial function through sediment-hosted aquifers and enrichment of novel symbionts in the deep terrestrial subsurface.</title>
        <authorList>
            <person name="Probst A.J."/>
            <person name="Ladd B."/>
            <person name="Jarett J.K."/>
            <person name="Geller-Mcgrath D.E."/>
            <person name="Sieber C.M."/>
            <person name="Emerson J.B."/>
            <person name="Anantharaman K."/>
            <person name="Thomas B.C."/>
            <person name="Malmstrom R."/>
            <person name="Stieglmeier M."/>
            <person name="Klingl A."/>
            <person name="Woyke T."/>
            <person name="Ryan C.M."/>
            <person name="Banfield J.F."/>
        </authorList>
    </citation>
    <scope>NUCLEOTIDE SEQUENCE [LARGE SCALE GENOMIC DNA]</scope>
    <source>
        <strain evidence="1">CG11_big_fil_rev_8_21_14_0_20_42_13</strain>
    </source>
</reference>
<dbReference type="Proteomes" id="UP000229641">
    <property type="component" value="Unassembled WGS sequence"/>
</dbReference>
<name>A0A2H0LWH7_9BACT</name>
<accession>A0A2H0LWH7</accession>
<sequence>MDKFIHNYTRFIVKNKNFILCLSVAFVLFDYSNLWAERLAESETTIPFRPVDGGQGGLNPDTLFQANRVSILKESIKHDSRFFTGIMAYAAVRENDFTLCDNIDNAGICKKMAKDMMASRDLAEGKCEKMSSEVKLFCSNMNICDNLSGWQNNLCEAYNQGDLFLMRKAQSSSGFCREIRQGRDCDKWDESETREIIAAYQGFKYYSSKKACEKYTQGLEGHRAYICDVMFDTYELGDILDNIAMDIAYYMLAGQSKDNSICQNIKGEDLRTKCFSSSRKKFENFW</sequence>